<sequence>MTSQFDISTARKHFPALNQDQVFFDNAGGSQTLGTVIDSISTYLSKNNVQLGASYDVGKASTERYNKGIGAAAKYINAERDEVVFGSSTTQLLRNLSHAIDFRPGDEIIVSKMDHEANIAPWISIASRLSLTVKWWTPEIRVESLPSSSKKTTCVTPELTPESLSPLLTSKTRLVAFTHVSNVLGTINDVPQLSRHIHENCPRALVVIDGVAYAPHRPIDVYSLGADFYVFSWYKVYGPHVAMMYGSRQAQKSLIGLGHYFSPSETLEQKLGLAGASYELVQSVPAAVEYLSGCSEVIVEQECRLQQVLLEYLMSRPSEFTIYGTPDRREDQRVPTVSFTVEGWSSRKVVESVENVSPFGFRCGHFYSKRLVDEVLGLGDEGVVRVSMLHYNTGKKARPL</sequence>
<dbReference type="OrthoDB" id="420046at2759"/>
<dbReference type="InterPro" id="IPR000192">
    <property type="entry name" value="Aminotrans_V_dom"/>
</dbReference>
<proteinExistence type="predicted"/>
<dbReference type="PANTHER" id="PTHR43586">
    <property type="entry name" value="CYSTEINE DESULFURASE"/>
    <property type="match status" value="1"/>
</dbReference>
<dbReference type="Gene3D" id="3.40.640.10">
    <property type="entry name" value="Type I PLP-dependent aspartate aminotransferase-like (Major domain)"/>
    <property type="match status" value="1"/>
</dbReference>
<keyword evidence="2" id="KW-0808">Transferase</keyword>
<dbReference type="EMBL" id="ML978714">
    <property type="protein sequence ID" value="KAF2089727.1"/>
    <property type="molecule type" value="Genomic_DNA"/>
</dbReference>
<dbReference type="Pfam" id="PF00266">
    <property type="entry name" value="Aminotran_5"/>
    <property type="match status" value="1"/>
</dbReference>
<dbReference type="InterPro" id="IPR015424">
    <property type="entry name" value="PyrdxlP-dep_Trfase"/>
</dbReference>
<protein>
    <submittedName>
        <fullName evidence="2">PLP-dependent transferase</fullName>
    </submittedName>
</protein>
<dbReference type="PANTHER" id="PTHR43586:SF21">
    <property type="entry name" value="PYRIDOXAL PHOSPHATE (PLP)-DEPENDENT ASPARTATE AMINOTRANSFERASE SUPERFAMILY"/>
    <property type="match status" value="1"/>
</dbReference>
<dbReference type="InterPro" id="IPR015421">
    <property type="entry name" value="PyrdxlP-dep_Trfase_major"/>
</dbReference>
<evidence type="ECO:0000313" key="2">
    <source>
        <dbReference type="EMBL" id="KAF2089727.1"/>
    </source>
</evidence>
<dbReference type="AlphaFoldDB" id="A0A6A5YEH2"/>
<name>A0A6A5YEH2_9PEZI</name>
<reference evidence="2" key="1">
    <citation type="journal article" date="2020" name="Stud. Mycol.">
        <title>101 Dothideomycetes genomes: a test case for predicting lifestyles and emergence of pathogens.</title>
        <authorList>
            <person name="Haridas S."/>
            <person name="Albert R."/>
            <person name="Binder M."/>
            <person name="Bloem J."/>
            <person name="Labutti K."/>
            <person name="Salamov A."/>
            <person name="Andreopoulos B."/>
            <person name="Baker S."/>
            <person name="Barry K."/>
            <person name="Bills G."/>
            <person name="Bluhm B."/>
            <person name="Cannon C."/>
            <person name="Castanera R."/>
            <person name="Culley D."/>
            <person name="Daum C."/>
            <person name="Ezra D."/>
            <person name="Gonzalez J."/>
            <person name="Henrissat B."/>
            <person name="Kuo A."/>
            <person name="Liang C."/>
            <person name="Lipzen A."/>
            <person name="Lutzoni F."/>
            <person name="Magnuson J."/>
            <person name="Mondo S."/>
            <person name="Nolan M."/>
            <person name="Ohm R."/>
            <person name="Pangilinan J."/>
            <person name="Park H.-J."/>
            <person name="Ramirez L."/>
            <person name="Alfaro M."/>
            <person name="Sun H."/>
            <person name="Tritt A."/>
            <person name="Yoshinaga Y."/>
            <person name="Zwiers L.-H."/>
            <person name="Turgeon B."/>
            <person name="Goodwin S."/>
            <person name="Spatafora J."/>
            <person name="Crous P."/>
            <person name="Grigoriev I."/>
        </authorList>
    </citation>
    <scope>NUCLEOTIDE SEQUENCE</scope>
    <source>
        <strain evidence="2">CBS 121410</strain>
    </source>
</reference>
<gene>
    <name evidence="2" type="ORF">K490DRAFT_37712</name>
</gene>
<organism evidence="2 3">
    <name type="scientific">Saccharata proteae CBS 121410</name>
    <dbReference type="NCBI Taxonomy" id="1314787"/>
    <lineage>
        <taxon>Eukaryota</taxon>
        <taxon>Fungi</taxon>
        <taxon>Dikarya</taxon>
        <taxon>Ascomycota</taxon>
        <taxon>Pezizomycotina</taxon>
        <taxon>Dothideomycetes</taxon>
        <taxon>Dothideomycetes incertae sedis</taxon>
        <taxon>Botryosphaeriales</taxon>
        <taxon>Saccharataceae</taxon>
        <taxon>Saccharata</taxon>
    </lineage>
</organism>
<dbReference type="GO" id="GO:0016740">
    <property type="term" value="F:transferase activity"/>
    <property type="evidence" value="ECO:0007669"/>
    <property type="project" value="UniProtKB-KW"/>
</dbReference>
<evidence type="ECO:0000259" key="1">
    <source>
        <dbReference type="Pfam" id="PF00266"/>
    </source>
</evidence>
<dbReference type="SUPFAM" id="SSF53383">
    <property type="entry name" value="PLP-dependent transferases"/>
    <property type="match status" value="1"/>
</dbReference>
<keyword evidence="3" id="KW-1185">Reference proteome</keyword>
<evidence type="ECO:0000313" key="3">
    <source>
        <dbReference type="Proteomes" id="UP000799776"/>
    </source>
</evidence>
<dbReference type="InterPro" id="IPR015422">
    <property type="entry name" value="PyrdxlP-dep_Trfase_small"/>
</dbReference>
<dbReference type="Proteomes" id="UP000799776">
    <property type="component" value="Unassembled WGS sequence"/>
</dbReference>
<dbReference type="Gene3D" id="3.90.1150.10">
    <property type="entry name" value="Aspartate Aminotransferase, domain 1"/>
    <property type="match status" value="1"/>
</dbReference>
<feature type="domain" description="Aminotransferase class V" evidence="1">
    <location>
        <begin position="22"/>
        <end position="394"/>
    </location>
</feature>
<accession>A0A6A5YEH2</accession>